<evidence type="ECO:0000256" key="3">
    <source>
        <dbReference type="ARBA" id="ARBA00022475"/>
    </source>
</evidence>
<organism evidence="9 10">
    <name type="scientific">Cytobacillus dafuensis</name>
    <name type="common">Bacillus dafuensis</name>
    <dbReference type="NCBI Taxonomy" id="1742359"/>
    <lineage>
        <taxon>Bacteria</taxon>
        <taxon>Bacillati</taxon>
        <taxon>Bacillota</taxon>
        <taxon>Bacilli</taxon>
        <taxon>Bacillales</taxon>
        <taxon>Bacillaceae</taxon>
        <taxon>Cytobacillus</taxon>
    </lineage>
</organism>
<dbReference type="GO" id="GO:0022857">
    <property type="term" value="F:transmembrane transporter activity"/>
    <property type="evidence" value="ECO:0007669"/>
    <property type="project" value="InterPro"/>
</dbReference>
<evidence type="ECO:0000256" key="5">
    <source>
        <dbReference type="ARBA" id="ARBA00022989"/>
    </source>
</evidence>
<evidence type="ECO:0000256" key="6">
    <source>
        <dbReference type="ARBA" id="ARBA00023136"/>
    </source>
</evidence>
<dbReference type="PANTHER" id="PTHR30561">
    <property type="entry name" value="SMR FAMILY PROTON-DEPENDENT DRUG EFFLUX TRANSPORTER SUGE"/>
    <property type="match status" value="1"/>
</dbReference>
<dbReference type="Pfam" id="PF00893">
    <property type="entry name" value="Multi_Drug_Res"/>
    <property type="match status" value="1"/>
</dbReference>
<accession>A0A5B8ZD12</accession>
<keyword evidence="5 8" id="KW-1133">Transmembrane helix</keyword>
<gene>
    <name evidence="9" type="ORF">FSZ17_20415</name>
</gene>
<name>A0A5B8ZD12_CYTDA</name>
<dbReference type="GO" id="GO:0005886">
    <property type="term" value="C:plasma membrane"/>
    <property type="evidence" value="ECO:0007669"/>
    <property type="project" value="UniProtKB-SubCell"/>
</dbReference>
<reference evidence="10" key="1">
    <citation type="submission" date="2019-08" db="EMBL/GenBank/DDBJ databases">
        <authorList>
            <person name="Zheng X."/>
        </authorList>
    </citation>
    <scope>NUCLEOTIDE SEQUENCE [LARGE SCALE GENOMIC DNA]</scope>
    <source>
        <strain evidence="10">FJAT-25496</strain>
    </source>
</reference>
<dbReference type="KEGG" id="bda:FSZ17_20415"/>
<proteinExistence type="inferred from homology"/>
<comment type="similarity">
    <text evidence="7">Belongs to the drug/metabolite transporter (DMT) superfamily. Small multidrug resistance (SMR) (TC 2.A.7.1) family.</text>
</comment>
<dbReference type="Gene3D" id="1.10.3730.20">
    <property type="match status" value="1"/>
</dbReference>
<dbReference type="PANTHER" id="PTHR30561:SF0">
    <property type="entry name" value="GUANIDINIUM EXPORTER"/>
    <property type="match status" value="1"/>
</dbReference>
<dbReference type="AlphaFoldDB" id="A0A5B8ZD12"/>
<dbReference type="Proteomes" id="UP000321555">
    <property type="component" value="Chromosome"/>
</dbReference>
<dbReference type="SUPFAM" id="SSF103481">
    <property type="entry name" value="Multidrug resistance efflux transporter EmrE"/>
    <property type="match status" value="1"/>
</dbReference>
<keyword evidence="10" id="KW-1185">Reference proteome</keyword>
<dbReference type="EMBL" id="CP042593">
    <property type="protein sequence ID" value="QED49436.1"/>
    <property type="molecule type" value="Genomic_DNA"/>
</dbReference>
<dbReference type="FunFam" id="1.10.3730.20:FF:000001">
    <property type="entry name" value="Quaternary ammonium compound resistance transporter SugE"/>
    <property type="match status" value="1"/>
</dbReference>
<keyword evidence="4 7" id="KW-0812">Transmembrane</keyword>
<dbReference type="InterPro" id="IPR045324">
    <property type="entry name" value="Small_multidrug_res"/>
</dbReference>
<evidence type="ECO:0000256" key="2">
    <source>
        <dbReference type="ARBA" id="ARBA00022448"/>
    </source>
</evidence>
<dbReference type="STRING" id="1742359.GCA_001439625_03617"/>
<dbReference type="InterPro" id="IPR037185">
    <property type="entry name" value="EmrE-like"/>
</dbReference>
<keyword evidence="3" id="KW-1003">Cell membrane</keyword>
<feature type="transmembrane region" description="Helical" evidence="8">
    <location>
        <begin position="5"/>
        <end position="23"/>
    </location>
</feature>
<evidence type="ECO:0000313" key="9">
    <source>
        <dbReference type="EMBL" id="QED49436.1"/>
    </source>
</evidence>
<comment type="subcellular location">
    <subcellularLocation>
        <location evidence="1 7">Cell membrane</location>
        <topology evidence="1 7">Multi-pass membrane protein</topology>
    </subcellularLocation>
</comment>
<feature type="transmembrane region" description="Helical" evidence="8">
    <location>
        <begin position="84"/>
        <end position="103"/>
    </location>
</feature>
<feature type="transmembrane region" description="Helical" evidence="8">
    <location>
        <begin position="58"/>
        <end position="78"/>
    </location>
</feature>
<dbReference type="InterPro" id="IPR000390">
    <property type="entry name" value="Small_drug/metabolite_transptr"/>
</dbReference>
<evidence type="ECO:0000313" key="10">
    <source>
        <dbReference type="Proteomes" id="UP000321555"/>
    </source>
</evidence>
<evidence type="ECO:0000256" key="1">
    <source>
        <dbReference type="ARBA" id="ARBA00004651"/>
    </source>
</evidence>
<protein>
    <submittedName>
        <fullName evidence="9">Multidrug efflux SMR transporter</fullName>
    </submittedName>
</protein>
<sequence length="123" mass="13876">MAWIYIIIAGLLEIVWVIGLKYSHGFTKLIPSIITILIILFSFYLLSKALHSIPLGTGYAIFTGIGTVGTVLVGILFWEESINPQKLFFVTLILFGIIGLKIIPEEPKELMDMIRNRFHKVRG</sequence>
<keyword evidence="2" id="KW-0813">Transport</keyword>
<feature type="transmembrane region" description="Helical" evidence="8">
    <location>
        <begin position="29"/>
        <end position="46"/>
    </location>
</feature>
<evidence type="ECO:0000256" key="8">
    <source>
        <dbReference type="SAM" id="Phobius"/>
    </source>
</evidence>
<dbReference type="RefSeq" id="WP_057773806.1">
    <property type="nucleotide sequence ID" value="NZ_CP042593.1"/>
</dbReference>
<keyword evidence="6 8" id="KW-0472">Membrane</keyword>
<evidence type="ECO:0000256" key="7">
    <source>
        <dbReference type="RuleBase" id="RU003942"/>
    </source>
</evidence>
<evidence type="ECO:0000256" key="4">
    <source>
        <dbReference type="ARBA" id="ARBA00022692"/>
    </source>
</evidence>